<accession>A0A6A4XDK5</accession>
<protein>
    <submittedName>
        <fullName evidence="2">Acetylcholine receptor subunit beta-like 2</fullName>
    </submittedName>
</protein>
<dbReference type="EMBL" id="VIIS01000161">
    <property type="protein sequence ID" value="KAF0312561.1"/>
    <property type="molecule type" value="Genomic_DNA"/>
</dbReference>
<dbReference type="OrthoDB" id="5975154at2759"/>
<dbReference type="GO" id="GO:0016020">
    <property type="term" value="C:membrane"/>
    <property type="evidence" value="ECO:0007669"/>
    <property type="project" value="InterPro"/>
</dbReference>
<keyword evidence="3" id="KW-1185">Reference proteome</keyword>
<gene>
    <name evidence="2" type="ORF">FJT64_016710</name>
</gene>
<dbReference type="SUPFAM" id="SSF90112">
    <property type="entry name" value="Neurotransmitter-gated ion-channel transmembrane pore"/>
    <property type="match status" value="1"/>
</dbReference>
<sequence length="91" mass="10171">MVLDRLFLWLFTLACVLGTVAIIFQAPSLYDTRDAIDSQYSNIKVPTTRPQLRRLSGWAAERLTGWAAERLTGWAAGRLSGWTAGRLAEQC</sequence>
<dbReference type="Gene3D" id="1.20.58.390">
    <property type="entry name" value="Neurotransmitter-gated ion-channel transmembrane domain"/>
    <property type="match status" value="1"/>
</dbReference>
<dbReference type="InterPro" id="IPR038050">
    <property type="entry name" value="Neuro_actylchol_rec"/>
</dbReference>
<evidence type="ECO:0000313" key="3">
    <source>
        <dbReference type="Proteomes" id="UP000440578"/>
    </source>
</evidence>
<name>A0A6A4XDK5_AMPAM</name>
<dbReference type="Proteomes" id="UP000440578">
    <property type="component" value="Unassembled WGS sequence"/>
</dbReference>
<feature type="signal peptide" evidence="1">
    <location>
        <begin position="1"/>
        <end position="18"/>
    </location>
</feature>
<dbReference type="InterPro" id="IPR036719">
    <property type="entry name" value="Neuro-gated_channel_TM_sf"/>
</dbReference>
<evidence type="ECO:0000313" key="2">
    <source>
        <dbReference type="EMBL" id="KAF0312561.1"/>
    </source>
</evidence>
<keyword evidence="2" id="KW-0675">Receptor</keyword>
<dbReference type="GO" id="GO:0006811">
    <property type="term" value="P:monoatomic ion transport"/>
    <property type="evidence" value="ECO:0007669"/>
    <property type="project" value="InterPro"/>
</dbReference>
<evidence type="ECO:0000256" key="1">
    <source>
        <dbReference type="SAM" id="SignalP"/>
    </source>
</evidence>
<reference evidence="2 3" key="1">
    <citation type="submission" date="2019-07" db="EMBL/GenBank/DDBJ databases">
        <title>Draft genome assembly of a fouling barnacle, Amphibalanus amphitrite (Darwin, 1854): The first reference genome for Thecostraca.</title>
        <authorList>
            <person name="Kim W."/>
        </authorList>
    </citation>
    <scope>NUCLEOTIDE SEQUENCE [LARGE SCALE GENOMIC DNA]</scope>
    <source>
        <strain evidence="2">SNU_AA5</strain>
        <tissue evidence="2">Soma without cirri and trophi</tissue>
    </source>
</reference>
<comment type="caution">
    <text evidence="2">The sequence shown here is derived from an EMBL/GenBank/DDBJ whole genome shotgun (WGS) entry which is preliminary data.</text>
</comment>
<feature type="chain" id="PRO_5025468889" evidence="1">
    <location>
        <begin position="19"/>
        <end position="91"/>
    </location>
</feature>
<organism evidence="2 3">
    <name type="scientific">Amphibalanus amphitrite</name>
    <name type="common">Striped barnacle</name>
    <name type="synonym">Balanus amphitrite</name>
    <dbReference type="NCBI Taxonomy" id="1232801"/>
    <lineage>
        <taxon>Eukaryota</taxon>
        <taxon>Metazoa</taxon>
        <taxon>Ecdysozoa</taxon>
        <taxon>Arthropoda</taxon>
        <taxon>Crustacea</taxon>
        <taxon>Multicrustacea</taxon>
        <taxon>Cirripedia</taxon>
        <taxon>Thoracica</taxon>
        <taxon>Thoracicalcarea</taxon>
        <taxon>Balanomorpha</taxon>
        <taxon>Balanoidea</taxon>
        <taxon>Balanidae</taxon>
        <taxon>Amphibalaninae</taxon>
        <taxon>Amphibalanus</taxon>
    </lineage>
</organism>
<dbReference type="AlphaFoldDB" id="A0A6A4XDK5"/>
<proteinExistence type="predicted"/>
<keyword evidence="1" id="KW-0732">Signal</keyword>